<dbReference type="PANTHER" id="PTHR34967">
    <property type="entry name" value="OS02G0257200 PROTEIN"/>
    <property type="match status" value="1"/>
</dbReference>
<evidence type="ECO:0000313" key="2">
    <source>
        <dbReference type="EMBL" id="KAH8487570.1"/>
    </source>
</evidence>
<keyword evidence="3" id="KW-1185">Reference proteome</keyword>
<gene>
    <name evidence="2" type="ORF">H0E87_026224</name>
</gene>
<evidence type="ECO:0000313" key="3">
    <source>
        <dbReference type="Proteomes" id="UP000807159"/>
    </source>
</evidence>
<sequence length="254" mass="28182">MVKLASARESRMYGPRLARNRGEYMNAGLCVFAAIVLVGGFVAELSKEPKSGLVLLLIALLLIMVVNLHDLVAHLAGIDYRFPLMGFDTQLALVEFAVPVVQASGALLSFFGILFLFIQEYKGYGHFKLERHALNLLIAGPALWVLGSIHNSCQIYERADGHGKTWVWTGICGSLMIFIGGLTNVVKVFKMQQIDGLRLEKLRGEAQERLIREREGHSPLILEEERRRKMIAAETRAAPLPATTPYKDVLVGQP</sequence>
<dbReference type="PANTHER" id="PTHR34967:SF1">
    <property type="entry name" value="OS02G0257200 PROTEIN"/>
    <property type="match status" value="1"/>
</dbReference>
<reference evidence="2" key="1">
    <citation type="journal article" date="2021" name="J. Hered.">
        <title>Genome Assembly of Salicaceae Populus deltoides (Eastern Cottonwood) I-69 Based on Nanopore Sequencing and Hi-C Technologies.</title>
        <authorList>
            <person name="Bai S."/>
            <person name="Wu H."/>
            <person name="Zhang J."/>
            <person name="Pan Z."/>
            <person name="Zhao W."/>
            <person name="Li Z."/>
            <person name="Tong C."/>
        </authorList>
    </citation>
    <scope>NUCLEOTIDE SEQUENCE</scope>
    <source>
        <tissue evidence="2">Leaf</tissue>
    </source>
</reference>
<organism evidence="2 3">
    <name type="scientific">Populus deltoides</name>
    <name type="common">Eastern poplar</name>
    <name type="synonym">Eastern cottonwood</name>
    <dbReference type="NCBI Taxonomy" id="3696"/>
    <lineage>
        <taxon>Eukaryota</taxon>
        <taxon>Viridiplantae</taxon>
        <taxon>Streptophyta</taxon>
        <taxon>Embryophyta</taxon>
        <taxon>Tracheophyta</taxon>
        <taxon>Spermatophyta</taxon>
        <taxon>Magnoliopsida</taxon>
        <taxon>eudicotyledons</taxon>
        <taxon>Gunneridae</taxon>
        <taxon>Pentapetalae</taxon>
        <taxon>rosids</taxon>
        <taxon>fabids</taxon>
        <taxon>Malpighiales</taxon>
        <taxon>Salicaceae</taxon>
        <taxon>Saliceae</taxon>
        <taxon>Populus</taxon>
    </lineage>
</organism>
<proteinExistence type="predicted"/>
<keyword evidence="1" id="KW-0472">Membrane</keyword>
<feature type="transmembrane region" description="Helical" evidence="1">
    <location>
        <begin position="96"/>
        <end position="117"/>
    </location>
</feature>
<dbReference type="AlphaFoldDB" id="A0A8T2X3G2"/>
<comment type="caution">
    <text evidence="2">The sequence shown here is derived from an EMBL/GenBank/DDBJ whole genome shotgun (WGS) entry which is preliminary data.</text>
</comment>
<keyword evidence="1" id="KW-1133">Transmembrane helix</keyword>
<evidence type="ECO:0000256" key="1">
    <source>
        <dbReference type="SAM" id="Phobius"/>
    </source>
</evidence>
<name>A0A8T2X3G2_POPDE</name>
<feature type="transmembrane region" description="Helical" evidence="1">
    <location>
        <begin position="24"/>
        <end position="42"/>
    </location>
</feature>
<feature type="transmembrane region" description="Helical" evidence="1">
    <location>
        <begin position="54"/>
        <end position="76"/>
    </location>
</feature>
<accession>A0A8T2X3G2</accession>
<keyword evidence="1" id="KW-0812">Transmembrane</keyword>
<feature type="transmembrane region" description="Helical" evidence="1">
    <location>
        <begin position="166"/>
        <end position="189"/>
    </location>
</feature>
<dbReference type="Proteomes" id="UP000807159">
    <property type="component" value="Chromosome 15"/>
</dbReference>
<dbReference type="EMBL" id="JACEGQ020000015">
    <property type="protein sequence ID" value="KAH8487570.1"/>
    <property type="molecule type" value="Genomic_DNA"/>
</dbReference>
<protein>
    <submittedName>
        <fullName evidence="2">Uncharacterized protein</fullName>
    </submittedName>
</protein>